<dbReference type="Pfam" id="PF25435">
    <property type="entry name" value="PalB_C"/>
    <property type="match status" value="1"/>
</dbReference>
<dbReference type="CDD" id="cd00044">
    <property type="entry name" value="CysPc"/>
    <property type="match status" value="1"/>
</dbReference>
<protein>
    <recommendedName>
        <fullName evidence="7">Calpain catalytic domain-containing protein</fullName>
    </recommendedName>
</protein>
<dbReference type="CDD" id="cd02656">
    <property type="entry name" value="MIT"/>
    <property type="match status" value="1"/>
</dbReference>
<evidence type="ECO:0000256" key="4">
    <source>
        <dbReference type="ARBA" id="ARBA00022807"/>
    </source>
</evidence>
<dbReference type="InterPro" id="IPR036213">
    <property type="entry name" value="Calpain_III_sf"/>
</dbReference>
<dbReference type="GO" id="GO:0004198">
    <property type="term" value="F:calcium-dependent cysteine-type endopeptidase activity"/>
    <property type="evidence" value="ECO:0007669"/>
    <property type="project" value="InterPro"/>
</dbReference>
<evidence type="ECO:0000313" key="8">
    <source>
        <dbReference type="EMBL" id="KKA25086.1"/>
    </source>
</evidence>
<dbReference type="InterPro" id="IPR051297">
    <property type="entry name" value="PalB/RIM13"/>
</dbReference>
<evidence type="ECO:0000256" key="2">
    <source>
        <dbReference type="ARBA" id="ARBA00022670"/>
    </source>
</evidence>
<keyword evidence="4 5" id="KW-0788">Thiol protease</keyword>
<evidence type="ECO:0000256" key="3">
    <source>
        <dbReference type="ARBA" id="ARBA00022801"/>
    </source>
</evidence>
<gene>
    <name evidence="8" type="ORF">T310_0951</name>
</gene>
<reference evidence="8 9" key="1">
    <citation type="submission" date="2015-04" db="EMBL/GenBank/DDBJ databases">
        <authorList>
            <person name="Heijne W.H."/>
            <person name="Fedorova N.D."/>
            <person name="Nierman W.C."/>
            <person name="Vollebregt A.W."/>
            <person name="Zhao Z."/>
            <person name="Wu L."/>
            <person name="Kumar M."/>
            <person name="Stam H."/>
            <person name="van den Berg M.A."/>
            <person name="Pel H.J."/>
        </authorList>
    </citation>
    <scope>NUCLEOTIDE SEQUENCE [LARGE SCALE GENOMIC DNA]</scope>
    <source>
        <strain evidence="8 9">CBS 393.64</strain>
    </source>
</reference>
<dbReference type="InterPro" id="IPR036181">
    <property type="entry name" value="MIT_dom_sf"/>
</dbReference>
<keyword evidence="9" id="KW-1185">Reference proteome</keyword>
<dbReference type="PANTHER" id="PTHR46143">
    <property type="entry name" value="CALPAIN-7"/>
    <property type="match status" value="1"/>
</dbReference>
<dbReference type="GO" id="GO:0006508">
    <property type="term" value="P:proteolysis"/>
    <property type="evidence" value="ECO:0007669"/>
    <property type="project" value="UniProtKB-KW"/>
</dbReference>
<evidence type="ECO:0000313" key="9">
    <source>
        <dbReference type="Proteomes" id="UP000053958"/>
    </source>
</evidence>
<proteinExistence type="inferred from homology"/>
<dbReference type="AlphaFoldDB" id="A0A0F4Z4R6"/>
<comment type="similarity">
    <text evidence="1">Belongs to the peptidase C2 family. PalB/RIM13 subfamily.</text>
</comment>
<organism evidence="8 9">
    <name type="scientific">Rasamsonia emersonii (strain ATCC 16479 / CBS 393.64 / IMI 116815)</name>
    <dbReference type="NCBI Taxonomy" id="1408163"/>
    <lineage>
        <taxon>Eukaryota</taxon>
        <taxon>Fungi</taxon>
        <taxon>Dikarya</taxon>
        <taxon>Ascomycota</taxon>
        <taxon>Pezizomycotina</taxon>
        <taxon>Eurotiomycetes</taxon>
        <taxon>Eurotiomycetidae</taxon>
        <taxon>Eurotiales</taxon>
        <taxon>Trichocomaceae</taxon>
        <taxon>Rasamsonia</taxon>
    </lineage>
</organism>
<dbReference type="Pfam" id="PF00648">
    <property type="entry name" value="Peptidase_C2"/>
    <property type="match status" value="1"/>
</dbReference>
<feature type="domain" description="Calpain catalytic" evidence="7">
    <location>
        <begin position="119"/>
        <end position="441"/>
    </location>
</feature>
<dbReference type="Proteomes" id="UP000053958">
    <property type="component" value="Unassembled WGS sequence"/>
</dbReference>
<dbReference type="SMART" id="SM00745">
    <property type="entry name" value="MIT"/>
    <property type="match status" value="1"/>
</dbReference>
<evidence type="ECO:0000256" key="6">
    <source>
        <dbReference type="SAM" id="Coils"/>
    </source>
</evidence>
<evidence type="ECO:0000256" key="5">
    <source>
        <dbReference type="PROSITE-ProRule" id="PRU00239"/>
    </source>
</evidence>
<dbReference type="RefSeq" id="XP_013331698.1">
    <property type="nucleotide sequence ID" value="XM_013476244.1"/>
</dbReference>
<dbReference type="Gene3D" id="1.20.58.80">
    <property type="entry name" value="Phosphotransferase system, lactose/cellobiose-type IIA subunit"/>
    <property type="match status" value="1"/>
</dbReference>
<keyword evidence="2 5" id="KW-0645">Protease</keyword>
<dbReference type="PROSITE" id="PS50203">
    <property type="entry name" value="CALPAIN_CAT"/>
    <property type="match status" value="1"/>
</dbReference>
<comment type="caution">
    <text evidence="8">The sequence shown here is derived from an EMBL/GenBank/DDBJ whole genome shotgun (WGS) entry which is preliminary data.</text>
</comment>
<dbReference type="SUPFAM" id="SSF54001">
    <property type="entry name" value="Cysteine proteinases"/>
    <property type="match status" value="1"/>
</dbReference>
<feature type="active site" evidence="5">
    <location>
        <position position="201"/>
    </location>
</feature>
<dbReference type="OrthoDB" id="167576at2759"/>
<dbReference type="EMBL" id="LASV01000038">
    <property type="protein sequence ID" value="KKA25086.1"/>
    <property type="molecule type" value="Genomic_DNA"/>
</dbReference>
<keyword evidence="6" id="KW-0175">Coiled coil</keyword>
<accession>A0A0F4Z4R6</accession>
<feature type="active site" evidence="5">
    <location>
        <position position="366"/>
    </location>
</feature>
<dbReference type="SMART" id="SM00230">
    <property type="entry name" value="CysPc"/>
    <property type="match status" value="1"/>
</dbReference>
<dbReference type="STRING" id="1408163.A0A0F4Z4R6"/>
<dbReference type="SUPFAM" id="SSF116846">
    <property type="entry name" value="MIT domain"/>
    <property type="match status" value="1"/>
</dbReference>
<keyword evidence="3 5" id="KW-0378">Hydrolase</keyword>
<feature type="active site" evidence="5">
    <location>
        <position position="386"/>
    </location>
</feature>
<feature type="coiled-coil region" evidence="6">
    <location>
        <begin position="31"/>
        <end position="77"/>
    </location>
</feature>
<sequence length="852" mass="94090">MPQSTASSTPNAFVTQALKYERKISTATSQSQALEAAIDAAENYMKALKLASSPKEKQALDAKCKELLTKAEQIKDAKVWKPTRLDSKNVMPPLKEPKSTRKLTTREEIILLEGAKLNGFLFPPWTAAPNPKEFELGHGETKFVDKPDLALSSSQQNIFAGWKRPDELLASISPNNESSTATPTMVGSGVVDLVQDITTDCSVVASLCAAASRMERGHHQSTIYPYDDDNNVPKLSATGKYIFRFHFNGCYRKVVIDDRLPASKTSRSIHVVDRNNPNLLWPALVEKAYLKVRGGYDFPGSNSGTDLWVLSGWIPEQVFLHHEDVTSDELWKRLFKAFQYGDVLLTVGTGKLTEREERLLGLIGQHDYAVLDMTESNGRRRMLIKNPWAETNIHAQESAGMITDLQHETSSPRNQLTTGSFWMDCDKVFQNFENLYLNWNPGLFRFREDIHFSWDLSKPRGNPGCFAGNPQFAVSSEAGGPVWLLLSKHFRTLGESKSQDPMNNEPGFISIYVYKKDGQRVYLSDGALHRGPFVDSPNTLAKLEMPPRTTYTVVIAEQSVPSLNQNFTLSAFSRDPVTLSRAHDKFAHVAQIHGGWTPATAGGNVESPRYPSNPQFSLQLSEAADVSILLETSEPDLAVHIKLFWSDGKRISTVRKRDLIACSGDYRRGCAVAEANNLGKGSYTIVCSTFAPDQVGKFTLLVSSTSPCNVKALASEAAGRHTVISGIGVFAPGTDRILAPLRVPRLTRVKLIARCRDSRIGNRSVAASPMLMTVELGQGPYKKVLASSEGGDYSDAVSGIRVDDFDIRPEDEQRGGIWIVIERIGGPGGQVEEHVEVEALGEERVEIGEWTT</sequence>
<dbReference type="SMART" id="SM00720">
    <property type="entry name" value="calpain_III"/>
    <property type="match status" value="1"/>
</dbReference>
<dbReference type="PANTHER" id="PTHR46143:SF1">
    <property type="entry name" value="CALPAIN-7"/>
    <property type="match status" value="1"/>
</dbReference>
<dbReference type="Pfam" id="PF01067">
    <property type="entry name" value="Calpain_III"/>
    <property type="match status" value="1"/>
</dbReference>
<dbReference type="Gene3D" id="2.60.120.380">
    <property type="match status" value="2"/>
</dbReference>
<dbReference type="InterPro" id="IPR038765">
    <property type="entry name" value="Papain-like_cys_pep_sf"/>
</dbReference>
<dbReference type="InterPro" id="IPR001300">
    <property type="entry name" value="Peptidase_C2_calpain_cat"/>
</dbReference>
<name>A0A0F4Z4R6_RASE3</name>
<dbReference type="InterPro" id="IPR007330">
    <property type="entry name" value="MIT_dom"/>
</dbReference>
<dbReference type="GeneID" id="25313005"/>
<evidence type="ECO:0000259" key="7">
    <source>
        <dbReference type="PROSITE" id="PS50203"/>
    </source>
</evidence>
<dbReference type="InterPro" id="IPR022683">
    <property type="entry name" value="Calpain_III"/>
</dbReference>
<dbReference type="SUPFAM" id="SSF49758">
    <property type="entry name" value="Calpain large subunit, middle domain (domain III)"/>
    <property type="match status" value="2"/>
</dbReference>
<evidence type="ECO:0000256" key="1">
    <source>
        <dbReference type="ARBA" id="ARBA00010193"/>
    </source>
</evidence>
<dbReference type="Gene3D" id="3.90.70.10">
    <property type="entry name" value="Cysteine proteinases"/>
    <property type="match status" value="1"/>
</dbReference>
<dbReference type="InterPro" id="IPR022682">
    <property type="entry name" value="Calpain_domain_III"/>
</dbReference>